<name>A0AAE0E038_9ROSI</name>
<gene>
    <name evidence="2" type="ORF">Dsin_022820</name>
</gene>
<evidence type="ECO:0000313" key="3">
    <source>
        <dbReference type="Proteomes" id="UP001281410"/>
    </source>
</evidence>
<sequence length="75" mass="8899">MRKLRQTKKLVARKNERIGTMYIEGYMTAQREVKRTYPNDNLGWMKFPLREDLAWEDSEDEDEGGDRNDDEASAE</sequence>
<keyword evidence="3" id="KW-1185">Reference proteome</keyword>
<feature type="region of interest" description="Disordered" evidence="1">
    <location>
        <begin position="55"/>
        <end position="75"/>
    </location>
</feature>
<proteinExistence type="predicted"/>
<dbReference type="Proteomes" id="UP001281410">
    <property type="component" value="Unassembled WGS sequence"/>
</dbReference>
<protein>
    <submittedName>
        <fullName evidence="2">Uncharacterized protein</fullName>
    </submittedName>
</protein>
<evidence type="ECO:0000256" key="1">
    <source>
        <dbReference type="SAM" id="MobiDB-lite"/>
    </source>
</evidence>
<organism evidence="2 3">
    <name type="scientific">Dipteronia sinensis</name>
    <dbReference type="NCBI Taxonomy" id="43782"/>
    <lineage>
        <taxon>Eukaryota</taxon>
        <taxon>Viridiplantae</taxon>
        <taxon>Streptophyta</taxon>
        <taxon>Embryophyta</taxon>
        <taxon>Tracheophyta</taxon>
        <taxon>Spermatophyta</taxon>
        <taxon>Magnoliopsida</taxon>
        <taxon>eudicotyledons</taxon>
        <taxon>Gunneridae</taxon>
        <taxon>Pentapetalae</taxon>
        <taxon>rosids</taxon>
        <taxon>malvids</taxon>
        <taxon>Sapindales</taxon>
        <taxon>Sapindaceae</taxon>
        <taxon>Hippocastanoideae</taxon>
        <taxon>Acereae</taxon>
        <taxon>Dipteronia</taxon>
    </lineage>
</organism>
<reference evidence="2" key="1">
    <citation type="journal article" date="2023" name="Plant J.">
        <title>Genome sequences and population genomics provide insights into the demographic history, inbreeding, and mutation load of two 'living fossil' tree species of Dipteronia.</title>
        <authorList>
            <person name="Feng Y."/>
            <person name="Comes H.P."/>
            <person name="Chen J."/>
            <person name="Zhu S."/>
            <person name="Lu R."/>
            <person name="Zhang X."/>
            <person name="Li P."/>
            <person name="Qiu J."/>
            <person name="Olsen K.M."/>
            <person name="Qiu Y."/>
        </authorList>
    </citation>
    <scope>NUCLEOTIDE SEQUENCE</scope>
    <source>
        <strain evidence="2">NBL</strain>
    </source>
</reference>
<evidence type="ECO:0000313" key="2">
    <source>
        <dbReference type="EMBL" id="KAK3199405.1"/>
    </source>
</evidence>
<comment type="caution">
    <text evidence="2">The sequence shown here is derived from an EMBL/GenBank/DDBJ whole genome shotgun (WGS) entry which is preliminary data.</text>
</comment>
<dbReference type="AlphaFoldDB" id="A0AAE0E038"/>
<dbReference type="EMBL" id="JANJYJ010000007">
    <property type="protein sequence ID" value="KAK3199405.1"/>
    <property type="molecule type" value="Genomic_DNA"/>
</dbReference>
<accession>A0AAE0E038</accession>